<dbReference type="EMBL" id="UZAD01008978">
    <property type="protein sequence ID" value="VDN88816.1"/>
    <property type="molecule type" value="Genomic_DNA"/>
</dbReference>
<organism evidence="3">
    <name type="scientific">Brugia pahangi</name>
    <name type="common">Filarial nematode worm</name>
    <dbReference type="NCBI Taxonomy" id="6280"/>
    <lineage>
        <taxon>Eukaryota</taxon>
        <taxon>Metazoa</taxon>
        <taxon>Ecdysozoa</taxon>
        <taxon>Nematoda</taxon>
        <taxon>Chromadorea</taxon>
        <taxon>Rhabditida</taxon>
        <taxon>Spirurina</taxon>
        <taxon>Spiruromorpha</taxon>
        <taxon>Filarioidea</taxon>
        <taxon>Onchocercidae</taxon>
        <taxon>Brugia</taxon>
    </lineage>
</organism>
<dbReference type="STRING" id="6280.A0A0N4THI2"/>
<keyword evidence="2" id="KW-1185">Reference proteome</keyword>
<accession>A0A0N4THI2</accession>
<gene>
    <name evidence="1" type="ORF">BPAG_LOCUS7630</name>
</gene>
<sequence length="56" mass="6528">MTGSGIIENFGYTNLFPQESYEFYARITGRTLRFDENDSRLRFVTPASKSSFYFKA</sequence>
<evidence type="ECO:0000313" key="1">
    <source>
        <dbReference type="EMBL" id="VDN88816.1"/>
    </source>
</evidence>
<evidence type="ECO:0000313" key="3">
    <source>
        <dbReference type="WBParaSite" id="BPAG_0000767101-mRNA-1"/>
    </source>
</evidence>
<protein>
    <submittedName>
        <fullName evidence="3">Alpha-glucosidase</fullName>
    </submittedName>
</protein>
<evidence type="ECO:0000313" key="2">
    <source>
        <dbReference type="Proteomes" id="UP000278627"/>
    </source>
</evidence>
<name>A0A0N4THI2_BRUPA</name>
<reference evidence="3" key="1">
    <citation type="submission" date="2017-02" db="UniProtKB">
        <authorList>
            <consortium name="WormBaseParasite"/>
        </authorList>
    </citation>
    <scope>IDENTIFICATION</scope>
</reference>
<dbReference type="AlphaFoldDB" id="A0A0N4THI2"/>
<reference evidence="1 2" key="2">
    <citation type="submission" date="2018-11" db="EMBL/GenBank/DDBJ databases">
        <authorList>
            <consortium name="Pathogen Informatics"/>
        </authorList>
    </citation>
    <scope>NUCLEOTIDE SEQUENCE [LARGE SCALE GENOMIC DNA]</scope>
</reference>
<dbReference type="Proteomes" id="UP000278627">
    <property type="component" value="Unassembled WGS sequence"/>
</dbReference>
<dbReference type="WBParaSite" id="BPAG_0000767101-mRNA-1">
    <property type="protein sequence ID" value="BPAG_0000767101-mRNA-1"/>
    <property type="gene ID" value="BPAG_0000767101"/>
</dbReference>
<proteinExistence type="predicted"/>